<evidence type="ECO:0000313" key="2">
    <source>
        <dbReference type="EMBL" id="KAF6162674.1"/>
    </source>
</evidence>
<dbReference type="PANTHER" id="PTHR34222:SF100">
    <property type="entry name" value="CCHC-TYPE DOMAIN-CONTAINING PROTEIN"/>
    <property type="match status" value="1"/>
</dbReference>
<dbReference type="Proteomes" id="UP000541444">
    <property type="component" value="Unassembled WGS sequence"/>
</dbReference>
<proteinExistence type="predicted"/>
<accession>A0A7J7N6M0</accession>
<dbReference type="PANTHER" id="PTHR34222">
    <property type="entry name" value="GAG_PRE-INTEGRS DOMAIN-CONTAINING PROTEIN"/>
    <property type="match status" value="1"/>
</dbReference>
<gene>
    <name evidence="2" type="ORF">GIB67_013288</name>
</gene>
<protein>
    <submittedName>
        <fullName evidence="2">Uncharacterized protein</fullName>
    </submittedName>
</protein>
<reference evidence="2 3" key="1">
    <citation type="journal article" date="2020" name="IScience">
        <title>Genome Sequencing of the Endangered Kingdonia uniflora (Circaeasteraceae, Ranunculales) Reveals Potential Mechanisms of Evolutionary Specialization.</title>
        <authorList>
            <person name="Sun Y."/>
            <person name="Deng T."/>
            <person name="Zhang A."/>
            <person name="Moore M.J."/>
            <person name="Landis J.B."/>
            <person name="Lin N."/>
            <person name="Zhang H."/>
            <person name="Zhang X."/>
            <person name="Huang J."/>
            <person name="Zhang X."/>
            <person name="Sun H."/>
            <person name="Wang H."/>
        </authorList>
    </citation>
    <scope>NUCLEOTIDE SEQUENCE [LARGE SCALE GENOMIC DNA]</scope>
    <source>
        <strain evidence="2">TB1705</strain>
        <tissue evidence="2">Leaf</tissue>
    </source>
</reference>
<keyword evidence="3" id="KW-1185">Reference proteome</keyword>
<dbReference type="OrthoDB" id="1746033at2759"/>
<organism evidence="2 3">
    <name type="scientific">Kingdonia uniflora</name>
    <dbReference type="NCBI Taxonomy" id="39325"/>
    <lineage>
        <taxon>Eukaryota</taxon>
        <taxon>Viridiplantae</taxon>
        <taxon>Streptophyta</taxon>
        <taxon>Embryophyta</taxon>
        <taxon>Tracheophyta</taxon>
        <taxon>Spermatophyta</taxon>
        <taxon>Magnoliopsida</taxon>
        <taxon>Ranunculales</taxon>
        <taxon>Circaeasteraceae</taxon>
        <taxon>Kingdonia</taxon>
    </lineage>
</organism>
<comment type="caution">
    <text evidence="2">The sequence shown here is derived from an EMBL/GenBank/DDBJ whole genome shotgun (WGS) entry which is preliminary data.</text>
</comment>
<evidence type="ECO:0000256" key="1">
    <source>
        <dbReference type="SAM" id="MobiDB-lite"/>
    </source>
</evidence>
<dbReference type="EMBL" id="JACGCM010001018">
    <property type="protein sequence ID" value="KAF6162674.1"/>
    <property type="molecule type" value="Genomic_DNA"/>
</dbReference>
<feature type="compositionally biased region" description="Low complexity" evidence="1">
    <location>
        <begin position="361"/>
        <end position="372"/>
    </location>
</feature>
<name>A0A7J7N6M0_9MAGN</name>
<dbReference type="AlphaFoldDB" id="A0A7J7N6M0"/>
<feature type="region of interest" description="Disordered" evidence="1">
    <location>
        <begin position="353"/>
        <end position="372"/>
    </location>
</feature>
<sequence>MEKIYARIDQKMDVIFALLRALTSSDGDKRFADAIEEPARSDELLNIGGDKSREVDKNPINGVVKTVPKVIEVGFHGLDSVKCWPQGTQVLGSMGDPISAEFRNPSPLIVWDKPPIFDKPPEQLLDGLNYVRWAQFVKLFVGGHGKIGFLLGTEKEPAELDLKYAKWFSDDSMVYSQRENNARIFKLFNEIGNFKQGTQTLGMYYARLRSSWEKLSHYDSFIEWLASAPSEKVPIPLTTTKIYAKIVEKTQVFQFLVGLNPDFEGICILSLRSELSVTMPPISGIPSETSAMAIHYAYPAPPSVPSQSSHTSSPSLSPLPTASGNFRFSRKKCDYCGKWGHLKTTCHALHGRPAGYQPRPSQSSAHLSADSSVPDSSAFSALSQDEISRFRQLLSMSSIPAASHAGNFASANSVSASPTSP</sequence>
<evidence type="ECO:0000313" key="3">
    <source>
        <dbReference type="Proteomes" id="UP000541444"/>
    </source>
</evidence>